<dbReference type="EMBL" id="DVMY01000026">
    <property type="protein sequence ID" value="HIU36887.1"/>
    <property type="molecule type" value="Genomic_DNA"/>
</dbReference>
<evidence type="ECO:0000313" key="2">
    <source>
        <dbReference type="EMBL" id="HIU36887.1"/>
    </source>
</evidence>
<sequence>MLAKKPNRSYLPLFVTNLDRLIDAPEANQDQIKTACEMIDRYFKTDHTFYVRPLQIVVTSKNPRAAKVTVEEILGAEDAYRADHMKVDDELGDLVEDNQIVVLDILDEDYRIDSPYMAGKEGVLIWMMQPGEAADSIDADFRIDVKDLSSSEARQKLKRATRLPFSVVDRLLESKKDPWQIEEILQLLHTRRLDRKDLDLIGQIFEVPLSEIDWVEEDEDSAVPTRNKTKKAATNDTVAQNEKRSL</sequence>
<name>A0A9D1IGI7_9BURK</name>
<protein>
    <submittedName>
        <fullName evidence="2">Uncharacterized protein</fullName>
    </submittedName>
</protein>
<feature type="region of interest" description="Disordered" evidence="1">
    <location>
        <begin position="218"/>
        <end position="246"/>
    </location>
</feature>
<evidence type="ECO:0000256" key="1">
    <source>
        <dbReference type="SAM" id="MobiDB-lite"/>
    </source>
</evidence>
<comment type="caution">
    <text evidence="2">The sequence shown here is derived from an EMBL/GenBank/DDBJ whole genome shotgun (WGS) entry which is preliminary data.</text>
</comment>
<gene>
    <name evidence="2" type="ORF">IAC56_01195</name>
</gene>
<proteinExistence type="predicted"/>
<reference evidence="2" key="2">
    <citation type="journal article" date="2021" name="PeerJ">
        <title>Extensive microbial diversity within the chicken gut microbiome revealed by metagenomics and culture.</title>
        <authorList>
            <person name="Gilroy R."/>
            <person name="Ravi A."/>
            <person name="Getino M."/>
            <person name="Pursley I."/>
            <person name="Horton D.L."/>
            <person name="Alikhan N.F."/>
            <person name="Baker D."/>
            <person name="Gharbi K."/>
            <person name="Hall N."/>
            <person name="Watson M."/>
            <person name="Adriaenssens E.M."/>
            <person name="Foster-Nyarko E."/>
            <person name="Jarju S."/>
            <person name="Secka A."/>
            <person name="Antonio M."/>
            <person name="Oren A."/>
            <person name="Chaudhuri R.R."/>
            <person name="La Ragione R."/>
            <person name="Hildebrand F."/>
            <person name="Pallen M.J."/>
        </authorList>
    </citation>
    <scope>NUCLEOTIDE SEQUENCE</scope>
    <source>
        <strain evidence="2">7463</strain>
    </source>
</reference>
<organism evidence="2 3">
    <name type="scientific">Candidatus Aphodousia faecigallinarum</name>
    <dbReference type="NCBI Taxonomy" id="2840677"/>
    <lineage>
        <taxon>Bacteria</taxon>
        <taxon>Pseudomonadati</taxon>
        <taxon>Pseudomonadota</taxon>
        <taxon>Betaproteobacteria</taxon>
        <taxon>Burkholderiales</taxon>
        <taxon>Sutterellaceae</taxon>
        <taxon>Sutterellaceae incertae sedis</taxon>
        <taxon>Candidatus Aphodousia</taxon>
    </lineage>
</organism>
<dbReference type="AlphaFoldDB" id="A0A9D1IGI7"/>
<reference evidence="2" key="1">
    <citation type="submission" date="2020-10" db="EMBL/GenBank/DDBJ databases">
        <authorList>
            <person name="Gilroy R."/>
        </authorList>
    </citation>
    <scope>NUCLEOTIDE SEQUENCE</scope>
    <source>
        <strain evidence="2">7463</strain>
    </source>
</reference>
<accession>A0A9D1IGI7</accession>
<dbReference type="Proteomes" id="UP000824083">
    <property type="component" value="Unassembled WGS sequence"/>
</dbReference>
<evidence type="ECO:0000313" key="3">
    <source>
        <dbReference type="Proteomes" id="UP000824083"/>
    </source>
</evidence>